<dbReference type="AlphaFoldDB" id="A0A6I6K0G5"/>
<proteinExistence type="predicted"/>
<dbReference type="RefSeq" id="WP_158870279.1">
    <property type="nucleotide sequence ID" value="NZ_CP046401.1"/>
</dbReference>
<dbReference type="NCBIfam" id="TIGR03519">
    <property type="entry name" value="T9SS_PorP_fam"/>
    <property type="match status" value="1"/>
</dbReference>
<dbReference type="InterPro" id="IPR019861">
    <property type="entry name" value="PorP/SprF_Bacteroidetes"/>
</dbReference>
<dbReference type="Proteomes" id="UP000428260">
    <property type="component" value="Chromosome"/>
</dbReference>
<accession>A0A6I6K0G5</accession>
<organism evidence="1 2">
    <name type="scientific">Maribellus comscasis</name>
    <dbReference type="NCBI Taxonomy" id="2681766"/>
    <lineage>
        <taxon>Bacteria</taxon>
        <taxon>Pseudomonadati</taxon>
        <taxon>Bacteroidota</taxon>
        <taxon>Bacteroidia</taxon>
        <taxon>Marinilabiliales</taxon>
        <taxon>Prolixibacteraceae</taxon>
        <taxon>Maribellus</taxon>
    </lineage>
</organism>
<keyword evidence="2" id="KW-1185">Reference proteome</keyword>
<evidence type="ECO:0000313" key="2">
    <source>
        <dbReference type="Proteomes" id="UP000428260"/>
    </source>
</evidence>
<reference evidence="1 2" key="1">
    <citation type="submission" date="2019-11" db="EMBL/GenBank/DDBJ databases">
        <authorList>
            <person name="Zheng R.K."/>
            <person name="Sun C.M."/>
        </authorList>
    </citation>
    <scope>NUCLEOTIDE SEQUENCE [LARGE SCALE GENOMIC DNA]</scope>
    <source>
        <strain evidence="1 2">WC007</strain>
    </source>
</reference>
<sequence>MKKAFYIISGILFALQFHSFGQSEIITTTHWYNRAGYNPASIARDGYIYFFSDVRKQWIGIEGSPTVYNIQASGYSDSKQSAYGISMVKYDVGLTTALNPSLQFAYRVKIEKDLDLSFGLSMGVYTRRIKASAYEAETINDPVLDYTDQRFISPDANVGAELQGEYFFCGLSSTHLFSIWKPDDLFLITNHNYAYAFYKNTDSELYNIMTGLQVANRRNITVVEGTAIIRFKRKTGLVRGPVELFDLGISASSVKRISFISGINITSNMRCGYSCDFYLGNTFSQYGTHEIMLEYRIPLNVGRDYDWY</sequence>
<gene>
    <name evidence="1" type="ORF">GM418_25640</name>
</gene>
<dbReference type="EMBL" id="CP046401">
    <property type="protein sequence ID" value="QGY46918.1"/>
    <property type="molecule type" value="Genomic_DNA"/>
</dbReference>
<dbReference type="Pfam" id="PF11751">
    <property type="entry name" value="PorP_SprF"/>
    <property type="match status" value="1"/>
</dbReference>
<evidence type="ECO:0000313" key="1">
    <source>
        <dbReference type="EMBL" id="QGY46918.1"/>
    </source>
</evidence>
<protein>
    <submittedName>
        <fullName evidence="1">Type IX secretion system membrane protein PorP/SprF</fullName>
    </submittedName>
</protein>
<dbReference type="KEGG" id="mcos:GM418_25640"/>
<name>A0A6I6K0G5_9BACT</name>